<dbReference type="NCBIfam" id="TIGR00705">
    <property type="entry name" value="SppA_67K"/>
    <property type="match status" value="1"/>
</dbReference>
<dbReference type="Gene3D" id="3.90.226.10">
    <property type="entry name" value="2-enoyl-CoA Hydratase, Chain A, domain 1"/>
    <property type="match status" value="3"/>
</dbReference>
<keyword evidence="11" id="KW-1185">Reference proteome</keyword>
<evidence type="ECO:0000313" key="10">
    <source>
        <dbReference type="EMBL" id="BBD76388.1"/>
    </source>
</evidence>
<dbReference type="PANTHER" id="PTHR33209:SF1">
    <property type="entry name" value="PEPTIDASE S49 DOMAIN-CONTAINING PROTEIN"/>
    <property type="match status" value="1"/>
</dbReference>
<dbReference type="CDD" id="cd07023">
    <property type="entry name" value="S49_Sppa_N_C"/>
    <property type="match status" value="1"/>
</dbReference>
<dbReference type="CDD" id="cd07018">
    <property type="entry name" value="S49_SppA_67K_type"/>
    <property type="match status" value="1"/>
</dbReference>
<evidence type="ECO:0000256" key="5">
    <source>
        <dbReference type="ARBA" id="ARBA00022825"/>
    </source>
</evidence>
<evidence type="ECO:0000256" key="8">
    <source>
        <dbReference type="SAM" id="Phobius"/>
    </source>
</evidence>
<dbReference type="NCBIfam" id="TIGR00706">
    <property type="entry name" value="SppA_dom"/>
    <property type="match status" value="1"/>
</dbReference>
<dbReference type="GO" id="GO:0006465">
    <property type="term" value="P:signal peptide processing"/>
    <property type="evidence" value="ECO:0007669"/>
    <property type="project" value="InterPro"/>
</dbReference>
<dbReference type="PIRSF" id="PIRSF001217">
    <property type="entry name" value="Protease_4_SppA"/>
    <property type="match status" value="1"/>
</dbReference>
<feature type="transmembrane region" description="Helical" evidence="8">
    <location>
        <begin position="6"/>
        <end position="26"/>
    </location>
</feature>
<organism evidence="10 11">
    <name type="scientific">Hydrogenophilus thermoluteolus</name>
    <name type="common">Pseudomonas hydrogenothermophila</name>
    <dbReference type="NCBI Taxonomy" id="297"/>
    <lineage>
        <taxon>Bacteria</taxon>
        <taxon>Pseudomonadati</taxon>
        <taxon>Pseudomonadota</taxon>
        <taxon>Hydrogenophilia</taxon>
        <taxon>Hydrogenophilales</taxon>
        <taxon>Hydrogenophilaceae</taxon>
        <taxon>Hydrogenophilus</taxon>
    </lineage>
</organism>
<keyword evidence="8" id="KW-0812">Transmembrane</keyword>
<dbReference type="Gene3D" id="6.20.330.10">
    <property type="match status" value="1"/>
</dbReference>
<dbReference type="InterPro" id="IPR004634">
    <property type="entry name" value="Pept_S49_pIV"/>
</dbReference>
<feature type="domain" description="Peptidase S49" evidence="9">
    <location>
        <begin position="398"/>
        <end position="547"/>
    </location>
</feature>
<evidence type="ECO:0000256" key="6">
    <source>
        <dbReference type="ARBA" id="ARBA00023136"/>
    </source>
</evidence>
<dbReference type="Pfam" id="PF01343">
    <property type="entry name" value="Peptidase_S49"/>
    <property type="match status" value="2"/>
</dbReference>
<keyword evidence="6 8" id="KW-0472">Membrane</keyword>
<dbReference type="SUPFAM" id="SSF52096">
    <property type="entry name" value="ClpP/crotonase"/>
    <property type="match status" value="2"/>
</dbReference>
<evidence type="ECO:0000256" key="3">
    <source>
        <dbReference type="ARBA" id="ARBA00022670"/>
    </source>
</evidence>
<evidence type="ECO:0000313" key="11">
    <source>
        <dbReference type="Proteomes" id="UP000262004"/>
    </source>
</evidence>
<dbReference type="InterPro" id="IPR047217">
    <property type="entry name" value="S49_SppA_67K_type_N"/>
</dbReference>
<evidence type="ECO:0000259" key="9">
    <source>
        <dbReference type="Pfam" id="PF01343"/>
    </source>
</evidence>
<feature type="domain" description="Peptidase S49" evidence="9">
    <location>
        <begin position="142"/>
        <end position="298"/>
    </location>
</feature>
<protein>
    <submittedName>
        <fullName evidence="10">Protease IV</fullName>
    </submittedName>
</protein>
<dbReference type="RefSeq" id="WP_119334237.1">
    <property type="nucleotide sequence ID" value="NZ_AP018558.1"/>
</dbReference>
<comment type="similarity">
    <text evidence="2">Belongs to the peptidase S49 family.</text>
</comment>
<evidence type="ECO:0000256" key="7">
    <source>
        <dbReference type="PIRSR" id="PIRSR001217-1"/>
    </source>
</evidence>
<dbReference type="InterPro" id="IPR047272">
    <property type="entry name" value="S49_SppA_C"/>
</dbReference>
<evidence type="ECO:0000256" key="1">
    <source>
        <dbReference type="ARBA" id="ARBA00004370"/>
    </source>
</evidence>
<feature type="active site" description="Proton donor/acceptor" evidence="7">
    <location>
        <position position="210"/>
    </location>
</feature>
<dbReference type="InterPro" id="IPR004635">
    <property type="entry name" value="Pept_S49_SppA"/>
</dbReference>
<dbReference type="EMBL" id="AP018558">
    <property type="protein sequence ID" value="BBD76388.1"/>
    <property type="molecule type" value="Genomic_DNA"/>
</dbReference>
<comment type="subcellular location">
    <subcellularLocation>
        <location evidence="1">Membrane</location>
    </subcellularLocation>
</comment>
<dbReference type="Proteomes" id="UP000262004">
    <property type="component" value="Chromosome"/>
</dbReference>
<dbReference type="GO" id="GO:0016020">
    <property type="term" value="C:membrane"/>
    <property type="evidence" value="ECO:0007669"/>
    <property type="project" value="UniProtKB-SubCell"/>
</dbReference>
<evidence type="ECO:0000256" key="4">
    <source>
        <dbReference type="ARBA" id="ARBA00022801"/>
    </source>
</evidence>
<dbReference type="GO" id="GO:0008236">
    <property type="term" value="F:serine-type peptidase activity"/>
    <property type="evidence" value="ECO:0007669"/>
    <property type="project" value="UniProtKB-KW"/>
</dbReference>
<reference evidence="10 11" key="1">
    <citation type="submission" date="2018-04" db="EMBL/GenBank/DDBJ databases">
        <title>Complete genome sequence of Hydrogenophilus thermoluteolus TH-1.</title>
        <authorList>
            <person name="Arai H."/>
        </authorList>
    </citation>
    <scope>NUCLEOTIDE SEQUENCE [LARGE SCALE GENOMIC DNA]</scope>
    <source>
        <strain evidence="10 11">TH-1</strain>
    </source>
</reference>
<keyword evidence="8" id="KW-1133">Transmembrane helix</keyword>
<keyword evidence="3 10" id="KW-0645">Protease</keyword>
<dbReference type="PANTHER" id="PTHR33209">
    <property type="entry name" value="PROTEASE 4"/>
    <property type="match status" value="1"/>
</dbReference>
<evidence type="ECO:0000256" key="2">
    <source>
        <dbReference type="ARBA" id="ARBA00008683"/>
    </source>
</evidence>
<accession>A0A2Z6DVJ6</accession>
<name>A0A2Z6DVJ6_HYDTE</name>
<sequence>MKPLILLFKALLLWPIRLIARLLAVLEWIGRAVLGAVALGIGVAVVVALLFAWHAAPPAAPVLPSRFVLALTLDAPLTETPSLETPLPLWDDPQPIHLGTLLTTLDNAAEDPRVAAVALDLSRFPGASYAQLAELRDALGRLRQAGKPVFAFADRYDQKSYFLASVADTVTLDPEGFVLLPGLALEPTYFKAALDRVGITVHAFRAGRYKSFVEPFTRTNMSERERAAATDLMLGLWGQIRDAIAAARKRPVEAIERYHAAFDEILAAHDGDGAAAAKAQGLVDTLAPFTDWQTQVLTAAQLADRDHDFVSWQRYHAAHEAKRLLANGNGEIRVITLEGTITEMDDGNDATASSDRLVAELEAARDDDTVRAVVLRIDSPGGSAFAAEALRRAVRAVRDAGKPVIASFAGVAASGGYWVASAADAIVARPETLTGSIGVFALIPNAAPLMEKLDLTTDGVRTGPFAAPLDPRRPLPDAVRRALDASVGHTYRRFLAVVSEGRGIPQAELEPVAEGRVWLGTAAAKLGLVDRLGGLETAIALARERANAPDAEVHWPTSSLAPREVVRRLIFGSETSALAPPLAWLTAPLRPLAPLLRSLTEPTTALPPVWAHCLCVAP</sequence>
<feature type="active site" description="Nucleophile" evidence="7">
    <location>
        <position position="414"/>
    </location>
</feature>
<gene>
    <name evidence="10" type="ORF">HPTL_0118</name>
</gene>
<dbReference type="KEGG" id="htl:HPTL_0118"/>
<dbReference type="InterPro" id="IPR002142">
    <property type="entry name" value="Peptidase_S49"/>
</dbReference>
<dbReference type="InterPro" id="IPR029045">
    <property type="entry name" value="ClpP/crotonase-like_dom_sf"/>
</dbReference>
<keyword evidence="4" id="KW-0378">Hydrolase</keyword>
<feature type="transmembrane region" description="Helical" evidence="8">
    <location>
        <begin position="33"/>
        <end position="56"/>
    </location>
</feature>
<keyword evidence="5" id="KW-0720">Serine protease</keyword>
<dbReference type="OrthoDB" id="9764363at2"/>
<proteinExistence type="inferred from homology"/>
<dbReference type="AlphaFoldDB" id="A0A2Z6DVJ6"/>